<evidence type="ECO:0000256" key="2">
    <source>
        <dbReference type="SAM" id="MobiDB-lite"/>
    </source>
</evidence>
<keyword evidence="1" id="KW-0175">Coiled coil</keyword>
<gene>
    <name evidence="4" type="ORF">E5676_scaffold522G00430</name>
    <name evidence="3" type="ORF">E6C27_scaffold190G00890</name>
</gene>
<name>A0A5A7UEQ6_CUCMM</name>
<dbReference type="AlphaFoldDB" id="A0A5A7UEQ6"/>
<dbReference type="Proteomes" id="UP000321393">
    <property type="component" value="Unassembled WGS sequence"/>
</dbReference>
<evidence type="ECO:0000313" key="5">
    <source>
        <dbReference type="Proteomes" id="UP000321393"/>
    </source>
</evidence>
<dbReference type="Proteomes" id="UP000321947">
    <property type="component" value="Unassembled WGS sequence"/>
</dbReference>
<sequence>MARSDRENKKGKRIAFKSIYEKETTVNQSDNEANMDESIALLTKQFSKVVRKFKNMNTIGSSVQNSNQYRRKDGENTTRRQKKNYHATLSNENTDDTEDDSGMNAFTTCFNEIDLGNNNECFDGDGDEDFTFEELKMLRKEDTEVRAIQKERIQDLMEENEQLMSVISFLKLKLKENSSNKYGLGFDASRTYDEDDETLNMPVDSSMLPEEVPKADAQVDGAGINSKTISKEVIADNYELVPSAHVRNNHPSSSIIGDPSVRIITRKKEKVDYSKMIAGLCYTSAIKPSTFDVALEDEY</sequence>
<dbReference type="EMBL" id="SSTE01009356">
    <property type="protein sequence ID" value="KAA0053528.1"/>
    <property type="molecule type" value="Genomic_DNA"/>
</dbReference>
<evidence type="ECO:0000313" key="4">
    <source>
        <dbReference type="EMBL" id="TYK19123.1"/>
    </source>
</evidence>
<evidence type="ECO:0000256" key="1">
    <source>
        <dbReference type="SAM" id="Coils"/>
    </source>
</evidence>
<organism evidence="3 5">
    <name type="scientific">Cucumis melo var. makuwa</name>
    <name type="common">Oriental melon</name>
    <dbReference type="NCBI Taxonomy" id="1194695"/>
    <lineage>
        <taxon>Eukaryota</taxon>
        <taxon>Viridiplantae</taxon>
        <taxon>Streptophyta</taxon>
        <taxon>Embryophyta</taxon>
        <taxon>Tracheophyta</taxon>
        <taxon>Spermatophyta</taxon>
        <taxon>Magnoliopsida</taxon>
        <taxon>eudicotyledons</taxon>
        <taxon>Gunneridae</taxon>
        <taxon>Pentapetalae</taxon>
        <taxon>rosids</taxon>
        <taxon>fabids</taxon>
        <taxon>Cucurbitales</taxon>
        <taxon>Cucurbitaceae</taxon>
        <taxon>Benincaseae</taxon>
        <taxon>Cucumis</taxon>
    </lineage>
</organism>
<protein>
    <submittedName>
        <fullName evidence="3 4">Mitochondrial protein</fullName>
    </submittedName>
</protein>
<evidence type="ECO:0000313" key="6">
    <source>
        <dbReference type="Proteomes" id="UP000321947"/>
    </source>
</evidence>
<proteinExistence type="predicted"/>
<dbReference type="OrthoDB" id="6437263at2759"/>
<dbReference type="EMBL" id="SSTD01007152">
    <property type="protein sequence ID" value="TYK19123.1"/>
    <property type="molecule type" value="Genomic_DNA"/>
</dbReference>
<feature type="coiled-coil region" evidence="1">
    <location>
        <begin position="146"/>
        <end position="173"/>
    </location>
</feature>
<reference evidence="5 6" key="1">
    <citation type="submission" date="2019-08" db="EMBL/GenBank/DDBJ databases">
        <title>Draft genome sequences of two oriental melons (Cucumis melo L. var makuwa).</title>
        <authorList>
            <person name="Kwon S.-Y."/>
        </authorList>
    </citation>
    <scope>NUCLEOTIDE SEQUENCE [LARGE SCALE GENOMIC DNA]</scope>
    <source>
        <strain evidence="6">cv. Chang Bougi</strain>
        <strain evidence="5">cv. SW 3</strain>
        <tissue evidence="3">Leaf</tissue>
    </source>
</reference>
<feature type="region of interest" description="Disordered" evidence="2">
    <location>
        <begin position="61"/>
        <end position="100"/>
    </location>
</feature>
<comment type="caution">
    <text evidence="3">The sequence shown here is derived from an EMBL/GenBank/DDBJ whole genome shotgun (WGS) entry which is preliminary data.</text>
</comment>
<accession>A0A5A7UEQ6</accession>
<evidence type="ECO:0000313" key="3">
    <source>
        <dbReference type="EMBL" id="KAA0053528.1"/>
    </source>
</evidence>